<protein>
    <recommendedName>
        <fullName evidence="3">Methyltransferase domain-containing protein</fullName>
    </recommendedName>
</protein>
<dbReference type="OrthoDB" id="66144at2759"/>
<evidence type="ECO:0000313" key="2">
    <source>
        <dbReference type="Proteomes" id="UP000193685"/>
    </source>
</evidence>
<sequence>MSQPERRHMFQGNLSHSMRENYSFGVDKYYEAVALTYRNPSYGAIRTMLWNALTQFYAREKPTPFKVLDLAAGAGEASTVLLEWFTACQQRKGSRRLTVTPIDPTLSPPEIVATDAFTEPAFREAHPTIPFHALNFQQTGEIPESGFDLCIISFALHLVATSSELWTCLDALSRKCRWLLIISPHKKPDIKNHVWGWSRWDMATWEQDAGDASEVVQERVRGRWYKSNHRGDY</sequence>
<dbReference type="GeneID" id="63788692"/>
<organism evidence="1 2">
    <name type="scientific">Protomyces lactucae-debilis</name>
    <dbReference type="NCBI Taxonomy" id="2754530"/>
    <lineage>
        <taxon>Eukaryota</taxon>
        <taxon>Fungi</taxon>
        <taxon>Dikarya</taxon>
        <taxon>Ascomycota</taxon>
        <taxon>Taphrinomycotina</taxon>
        <taxon>Taphrinomycetes</taxon>
        <taxon>Taphrinales</taxon>
        <taxon>Protomycetaceae</taxon>
        <taxon>Protomyces</taxon>
    </lineage>
</organism>
<evidence type="ECO:0008006" key="3">
    <source>
        <dbReference type="Google" id="ProtNLM"/>
    </source>
</evidence>
<comment type="caution">
    <text evidence="1">The sequence shown here is derived from an EMBL/GenBank/DDBJ whole genome shotgun (WGS) entry which is preliminary data.</text>
</comment>
<dbReference type="OMA" id="QIGDHEY"/>
<dbReference type="Proteomes" id="UP000193685">
    <property type="component" value="Unassembled WGS sequence"/>
</dbReference>
<dbReference type="SUPFAM" id="SSF53335">
    <property type="entry name" value="S-adenosyl-L-methionine-dependent methyltransferases"/>
    <property type="match status" value="1"/>
</dbReference>
<dbReference type="Gene3D" id="3.40.50.150">
    <property type="entry name" value="Vaccinia Virus protein VP39"/>
    <property type="match status" value="1"/>
</dbReference>
<dbReference type="AlphaFoldDB" id="A0A1Y2F1H8"/>
<keyword evidence="2" id="KW-1185">Reference proteome</keyword>
<proteinExistence type="predicted"/>
<dbReference type="EMBL" id="MCFI01000019">
    <property type="protein sequence ID" value="ORY77741.1"/>
    <property type="molecule type" value="Genomic_DNA"/>
</dbReference>
<name>A0A1Y2F1H8_PROLT</name>
<accession>A0A1Y2F1H8</accession>
<gene>
    <name evidence="1" type="ORF">BCR37DRAFT_405576</name>
</gene>
<dbReference type="InterPro" id="IPR029063">
    <property type="entry name" value="SAM-dependent_MTases_sf"/>
</dbReference>
<reference evidence="1 2" key="1">
    <citation type="submission" date="2016-07" db="EMBL/GenBank/DDBJ databases">
        <title>Pervasive Adenine N6-methylation of Active Genes in Fungi.</title>
        <authorList>
            <consortium name="DOE Joint Genome Institute"/>
            <person name="Mondo S.J."/>
            <person name="Dannebaum R.O."/>
            <person name="Kuo R.C."/>
            <person name="Labutti K."/>
            <person name="Haridas S."/>
            <person name="Kuo A."/>
            <person name="Salamov A."/>
            <person name="Ahrendt S.R."/>
            <person name="Lipzen A."/>
            <person name="Sullivan W."/>
            <person name="Andreopoulos W.B."/>
            <person name="Clum A."/>
            <person name="Lindquist E."/>
            <person name="Daum C."/>
            <person name="Ramamoorthy G.K."/>
            <person name="Gryganskyi A."/>
            <person name="Culley D."/>
            <person name="Magnuson J.K."/>
            <person name="James T.Y."/>
            <person name="O'Malley M.A."/>
            <person name="Stajich J.E."/>
            <person name="Spatafora J.W."/>
            <person name="Visel A."/>
            <person name="Grigoriev I.V."/>
        </authorList>
    </citation>
    <scope>NUCLEOTIDE SEQUENCE [LARGE SCALE GENOMIC DNA]</scope>
    <source>
        <strain evidence="1 2">12-1054</strain>
    </source>
</reference>
<dbReference type="RefSeq" id="XP_040723126.1">
    <property type="nucleotide sequence ID" value="XM_040872093.1"/>
</dbReference>
<evidence type="ECO:0000313" key="1">
    <source>
        <dbReference type="EMBL" id="ORY77741.1"/>
    </source>
</evidence>